<dbReference type="SUPFAM" id="SSF53850">
    <property type="entry name" value="Periplasmic binding protein-like II"/>
    <property type="match status" value="1"/>
</dbReference>
<dbReference type="RefSeq" id="WP_231819010.1">
    <property type="nucleotide sequence ID" value="NZ_CP082781.1"/>
</dbReference>
<evidence type="ECO:0000256" key="2">
    <source>
        <dbReference type="SAM" id="SignalP"/>
    </source>
</evidence>
<organism evidence="4 5">
    <name type="scientific">Microbacterium resistens</name>
    <dbReference type="NCBI Taxonomy" id="156977"/>
    <lineage>
        <taxon>Bacteria</taxon>
        <taxon>Bacillati</taxon>
        <taxon>Actinomycetota</taxon>
        <taxon>Actinomycetes</taxon>
        <taxon>Micrococcales</taxon>
        <taxon>Microbacteriaceae</taxon>
        <taxon>Microbacterium</taxon>
    </lineage>
</organism>
<evidence type="ECO:0000259" key="3">
    <source>
        <dbReference type="SMART" id="SM00062"/>
    </source>
</evidence>
<dbReference type="Gene3D" id="3.40.190.10">
    <property type="entry name" value="Periplasmic binding protein-like II"/>
    <property type="match status" value="2"/>
</dbReference>
<dbReference type="SMART" id="SM00062">
    <property type="entry name" value="PBPb"/>
    <property type="match status" value="1"/>
</dbReference>
<keyword evidence="5" id="KW-1185">Reference proteome</keyword>
<name>A0ABY3RQN4_9MICO</name>
<dbReference type="PROSITE" id="PS51257">
    <property type="entry name" value="PROKAR_LIPOPROTEIN"/>
    <property type="match status" value="1"/>
</dbReference>
<feature type="chain" id="PRO_5046328720" evidence="2">
    <location>
        <begin position="25"/>
        <end position="312"/>
    </location>
</feature>
<dbReference type="Proteomes" id="UP001199642">
    <property type="component" value="Chromosome"/>
</dbReference>
<dbReference type="EMBL" id="CP082781">
    <property type="protein sequence ID" value="UGS25174.1"/>
    <property type="molecule type" value="Genomic_DNA"/>
</dbReference>
<protein>
    <submittedName>
        <fullName evidence="4">Transporter substrate-binding domain-containing protein</fullName>
    </submittedName>
</protein>
<dbReference type="Pfam" id="PF00497">
    <property type="entry name" value="SBP_bac_3"/>
    <property type="match status" value="1"/>
</dbReference>
<proteinExistence type="predicted"/>
<gene>
    <name evidence="4" type="ORF">K8F61_10740</name>
</gene>
<evidence type="ECO:0000256" key="1">
    <source>
        <dbReference type="ARBA" id="ARBA00022729"/>
    </source>
</evidence>
<feature type="signal peptide" evidence="2">
    <location>
        <begin position="1"/>
        <end position="24"/>
    </location>
</feature>
<keyword evidence="1 2" id="KW-0732">Signal</keyword>
<reference evidence="4 5" key="1">
    <citation type="submission" date="2023-01" db="EMBL/GenBank/DDBJ databases">
        <title>Characterization of estradiol degrading bacteria Microbacterium sp. MZT7 and reveal degrading genes through genome analysis.</title>
        <authorList>
            <person name="Hao P."/>
            <person name="Gao Y."/>
        </authorList>
    </citation>
    <scope>NUCLEOTIDE SEQUENCE [LARGE SCALE GENOMIC DNA]</scope>
    <source>
        <strain evidence="4 5">MZT7</strain>
    </source>
</reference>
<feature type="domain" description="Solute-binding protein family 3/N-terminal" evidence="3">
    <location>
        <begin position="70"/>
        <end position="299"/>
    </location>
</feature>
<evidence type="ECO:0000313" key="5">
    <source>
        <dbReference type="Proteomes" id="UP001199642"/>
    </source>
</evidence>
<sequence>MQFPRTTRTLAVLSLVALALTGCAAGGAGGADADDAGDETAPAFALPTDIRTPTGEKGQFADLVPADEDGVWIAAGSGQVAPLQYVPEGGDSIIGIVADLTAEYAHRLGLELKIEQVSGGGTMPGVESGRYDAALAAGDFAERRTTVSFVDILKGGTALLGSALAPADISGVEDLCGHSLAVTISSIQQTRADEENKACTDAGKDPIDIQAYDSVQAAVLAVQSQQAEVAWSDISPINVILAETPGQFELVGDLMWYAPYGVAIAADRADMAEAVRAALQSMLEDGTYAEILERWGSESLAMDEIEINGSEF</sequence>
<dbReference type="PANTHER" id="PTHR35936">
    <property type="entry name" value="MEMBRANE-BOUND LYTIC MUREIN TRANSGLYCOSYLASE F"/>
    <property type="match status" value="1"/>
</dbReference>
<dbReference type="PANTHER" id="PTHR35936:SF17">
    <property type="entry name" value="ARGININE-BINDING EXTRACELLULAR PROTEIN ARTP"/>
    <property type="match status" value="1"/>
</dbReference>
<dbReference type="InterPro" id="IPR001638">
    <property type="entry name" value="Solute-binding_3/MltF_N"/>
</dbReference>
<accession>A0ABY3RQN4</accession>
<evidence type="ECO:0000313" key="4">
    <source>
        <dbReference type="EMBL" id="UGS25174.1"/>
    </source>
</evidence>